<dbReference type="GO" id="GO:0030313">
    <property type="term" value="C:cell envelope"/>
    <property type="evidence" value="ECO:0007669"/>
    <property type="project" value="UniProtKB-SubCell"/>
</dbReference>
<reference evidence="7 8" key="1">
    <citation type="journal article" date="2017" name="Int. J. Syst. Evol. Microbiol.">
        <title>Rhodosalinus sediminis gen. nov., sp. nov., isolated from marine saltern.</title>
        <authorList>
            <person name="Guo L.Y."/>
            <person name="Ling S.K."/>
            <person name="Li C.M."/>
            <person name="Chen G.J."/>
            <person name="Du Z.J."/>
        </authorList>
    </citation>
    <scope>NUCLEOTIDE SEQUENCE [LARGE SCALE GENOMIC DNA]</scope>
    <source>
        <strain evidence="7 8">WDN1C137</strain>
    </source>
</reference>
<dbReference type="GO" id="GO:0042158">
    <property type="term" value="P:lipoprotein biosynthetic process"/>
    <property type="evidence" value="ECO:0007669"/>
    <property type="project" value="InterPro"/>
</dbReference>
<protein>
    <submittedName>
        <fullName evidence="7">TlpA family protein disulfide reductase</fullName>
    </submittedName>
</protein>
<dbReference type="RefSeq" id="WP_115979792.1">
    <property type="nucleotide sequence ID" value="NZ_QOHR01000011.1"/>
</dbReference>
<keyword evidence="3" id="KW-1015">Disulfide bond</keyword>
<dbReference type="InterPro" id="IPR050553">
    <property type="entry name" value="Thioredoxin_ResA/DsbE_sf"/>
</dbReference>
<dbReference type="CDD" id="cd02966">
    <property type="entry name" value="TlpA_like_family"/>
    <property type="match status" value="1"/>
</dbReference>
<dbReference type="EMBL" id="QOHR01000011">
    <property type="protein sequence ID" value="REC56528.1"/>
    <property type="molecule type" value="Genomic_DNA"/>
</dbReference>
<dbReference type="InterPro" id="IPR013740">
    <property type="entry name" value="Redoxin"/>
</dbReference>
<dbReference type="InterPro" id="IPR001640">
    <property type="entry name" value="Lgt"/>
</dbReference>
<evidence type="ECO:0000256" key="3">
    <source>
        <dbReference type="ARBA" id="ARBA00023157"/>
    </source>
</evidence>
<proteinExistence type="predicted"/>
<keyword evidence="4" id="KW-0676">Redox-active center</keyword>
<feature type="transmembrane region" description="Helical" evidence="5">
    <location>
        <begin position="6"/>
        <end position="29"/>
    </location>
</feature>
<accession>A0A3D9BSQ5</accession>
<gene>
    <name evidence="7" type="ORF">DRV84_09655</name>
</gene>
<dbReference type="InterPro" id="IPR013766">
    <property type="entry name" value="Thioredoxin_domain"/>
</dbReference>
<dbReference type="GO" id="GO:0017004">
    <property type="term" value="P:cytochrome complex assembly"/>
    <property type="evidence" value="ECO:0007669"/>
    <property type="project" value="UniProtKB-KW"/>
</dbReference>
<evidence type="ECO:0000259" key="6">
    <source>
        <dbReference type="PROSITE" id="PS51352"/>
    </source>
</evidence>
<keyword evidence="8" id="KW-1185">Reference proteome</keyword>
<dbReference type="Pfam" id="PF08534">
    <property type="entry name" value="Redoxin"/>
    <property type="match status" value="1"/>
</dbReference>
<name>A0A3D9BSQ5_9RHOB</name>
<dbReference type="GO" id="GO:0015036">
    <property type="term" value="F:disulfide oxidoreductase activity"/>
    <property type="evidence" value="ECO:0007669"/>
    <property type="project" value="UniProtKB-ARBA"/>
</dbReference>
<feature type="transmembrane region" description="Helical" evidence="5">
    <location>
        <begin position="82"/>
        <end position="101"/>
    </location>
</feature>
<dbReference type="PROSITE" id="PS51352">
    <property type="entry name" value="THIOREDOXIN_2"/>
    <property type="match status" value="1"/>
</dbReference>
<dbReference type="InterPro" id="IPR036249">
    <property type="entry name" value="Thioredoxin-like_sf"/>
</dbReference>
<evidence type="ECO:0000256" key="5">
    <source>
        <dbReference type="SAM" id="Phobius"/>
    </source>
</evidence>
<evidence type="ECO:0000313" key="7">
    <source>
        <dbReference type="EMBL" id="REC56528.1"/>
    </source>
</evidence>
<dbReference type="SUPFAM" id="SSF52833">
    <property type="entry name" value="Thioredoxin-like"/>
    <property type="match status" value="1"/>
</dbReference>
<dbReference type="OrthoDB" id="9799347at2"/>
<keyword evidence="5" id="KW-0812">Transmembrane</keyword>
<sequence>MSAIEIGPLVLSLPRFAAVAGLGAFLVAAEALARLSGDRRLAAWSGPIALAGAAGARLGHVLQNWESFAADPLRVFAVWQGGFSPLGAAIAVTAAAALAVIRGTRLVPLVAALWAGVVVWQAILLDLRDTEEMALPPLVLPAPDGPPVDLAALAEDDRPVVLNLWATWCPPCRREMPLLIETARRRDDVTVVLVNQGESAAQVRAYLAAEGLAADDVALDQREALAAHYGTVGLPATLFIGADGLLRHTHLGEISPEILVRRLDRLTTAR</sequence>
<dbReference type="PANTHER" id="PTHR42852:SF6">
    <property type="entry name" value="THIOL:DISULFIDE INTERCHANGE PROTEIN DSBE"/>
    <property type="match status" value="1"/>
</dbReference>
<evidence type="ECO:0000256" key="2">
    <source>
        <dbReference type="ARBA" id="ARBA00022748"/>
    </source>
</evidence>
<evidence type="ECO:0000313" key="8">
    <source>
        <dbReference type="Proteomes" id="UP000257131"/>
    </source>
</evidence>
<dbReference type="PANTHER" id="PTHR42852">
    <property type="entry name" value="THIOL:DISULFIDE INTERCHANGE PROTEIN DSBE"/>
    <property type="match status" value="1"/>
</dbReference>
<dbReference type="PROSITE" id="PS00194">
    <property type="entry name" value="THIOREDOXIN_1"/>
    <property type="match status" value="1"/>
</dbReference>
<keyword evidence="2" id="KW-0201">Cytochrome c-type biogenesis</keyword>
<dbReference type="GO" id="GO:0005886">
    <property type="term" value="C:plasma membrane"/>
    <property type="evidence" value="ECO:0007669"/>
    <property type="project" value="InterPro"/>
</dbReference>
<dbReference type="AlphaFoldDB" id="A0A3D9BSQ5"/>
<organism evidence="7 8">
    <name type="scientific">Rhodosalinus sediminis</name>
    <dbReference type="NCBI Taxonomy" id="1940533"/>
    <lineage>
        <taxon>Bacteria</taxon>
        <taxon>Pseudomonadati</taxon>
        <taxon>Pseudomonadota</taxon>
        <taxon>Alphaproteobacteria</taxon>
        <taxon>Rhodobacterales</taxon>
        <taxon>Paracoccaceae</taxon>
        <taxon>Rhodosalinus</taxon>
    </lineage>
</organism>
<evidence type="ECO:0000256" key="4">
    <source>
        <dbReference type="ARBA" id="ARBA00023284"/>
    </source>
</evidence>
<dbReference type="InterPro" id="IPR017937">
    <property type="entry name" value="Thioredoxin_CS"/>
</dbReference>
<keyword evidence="5" id="KW-0472">Membrane</keyword>
<comment type="subcellular location">
    <subcellularLocation>
        <location evidence="1">Cell envelope</location>
    </subcellularLocation>
</comment>
<dbReference type="Proteomes" id="UP000257131">
    <property type="component" value="Unassembled WGS sequence"/>
</dbReference>
<comment type="caution">
    <text evidence="7">The sequence shown here is derived from an EMBL/GenBank/DDBJ whole genome shotgun (WGS) entry which is preliminary data.</text>
</comment>
<dbReference type="Pfam" id="PF01790">
    <property type="entry name" value="LGT"/>
    <property type="match status" value="1"/>
</dbReference>
<feature type="domain" description="Thioredoxin" evidence="6">
    <location>
        <begin position="129"/>
        <end position="268"/>
    </location>
</feature>
<dbReference type="GO" id="GO:0008961">
    <property type="term" value="F:phosphatidylglycerol-prolipoprotein diacylglyceryl transferase activity"/>
    <property type="evidence" value="ECO:0007669"/>
    <property type="project" value="InterPro"/>
</dbReference>
<evidence type="ECO:0000256" key="1">
    <source>
        <dbReference type="ARBA" id="ARBA00004196"/>
    </source>
</evidence>
<dbReference type="Gene3D" id="3.40.30.10">
    <property type="entry name" value="Glutaredoxin"/>
    <property type="match status" value="1"/>
</dbReference>
<feature type="transmembrane region" description="Helical" evidence="5">
    <location>
        <begin position="106"/>
        <end position="125"/>
    </location>
</feature>
<keyword evidence="5" id="KW-1133">Transmembrane helix</keyword>